<dbReference type="EMBL" id="WIEZ01000019">
    <property type="protein sequence ID" value="NKM48932.1"/>
    <property type="molecule type" value="Genomic_DNA"/>
</dbReference>
<dbReference type="Proteomes" id="UP000662259">
    <property type="component" value="Unassembled WGS sequence"/>
</dbReference>
<organism evidence="1 2">
    <name type="scientific">Rhizobium leguminosarum bv. viciae</name>
    <dbReference type="NCBI Taxonomy" id="387"/>
    <lineage>
        <taxon>Bacteria</taxon>
        <taxon>Pseudomonadati</taxon>
        <taxon>Pseudomonadota</taxon>
        <taxon>Alphaproteobacteria</taxon>
        <taxon>Hyphomicrobiales</taxon>
        <taxon>Rhizobiaceae</taxon>
        <taxon>Rhizobium/Agrobacterium group</taxon>
        <taxon>Rhizobium</taxon>
    </lineage>
</organism>
<dbReference type="RefSeq" id="WP_168277119.1">
    <property type="nucleotide sequence ID" value="NZ_WIEZ01000019.1"/>
</dbReference>
<dbReference type="InterPro" id="IPR049676">
    <property type="entry name" value="QatC"/>
</dbReference>
<evidence type="ECO:0008006" key="3">
    <source>
        <dbReference type="Google" id="ProtNLM"/>
    </source>
</evidence>
<dbReference type="AlphaFoldDB" id="A0A8I2GZD9"/>
<protein>
    <recommendedName>
        <fullName evidence="3">7-cyano-7-deazaguanine synthase</fullName>
    </recommendedName>
</protein>
<comment type="caution">
    <text evidence="1">The sequence shown here is derived from an EMBL/GenBank/DDBJ whole genome shotgun (WGS) entry which is preliminary data.</text>
</comment>
<dbReference type="InterPro" id="IPR014729">
    <property type="entry name" value="Rossmann-like_a/b/a_fold"/>
</dbReference>
<reference evidence="1" key="1">
    <citation type="submission" date="2019-10" db="EMBL/GenBank/DDBJ databases">
        <title>Rhizobium leguminosarum symbiovar viciae collection.</title>
        <authorList>
            <person name="Boivin S."/>
            <person name="Lepetit M."/>
        </authorList>
    </citation>
    <scope>NUCLEOTIDE SEQUENCE</scope>
    <source>
        <strain evidence="1">L143</strain>
    </source>
</reference>
<evidence type="ECO:0000313" key="1">
    <source>
        <dbReference type="EMBL" id="NKM48932.1"/>
    </source>
</evidence>
<accession>A0A8I2GZD9</accession>
<dbReference type="NCBIfam" id="NF041925">
    <property type="entry name" value="QatC"/>
    <property type="match status" value="1"/>
</dbReference>
<name>A0A8I2GZD9_RHILV</name>
<dbReference type="SUPFAM" id="SSF52402">
    <property type="entry name" value="Adenine nucleotide alpha hydrolases-like"/>
    <property type="match status" value="1"/>
</dbReference>
<gene>
    <name evidence="1" type="ORF">GFL91_29180</name>
</gene>
<sequence length="463" mass="51408">MTRYVLSPKLGTLDSFSPAPRGDERVLDFDILRPDLKLGLSIDDAIRQMKSVDAVPSVVGVEILLLSALVYLADTRVNRVQTSQDGWTREIGLHLPVHDVAMWHGTKETLEAMLRFLTGDLWSVDFRQWPEKVSTGLPDQANLLQPSFKGISLFSGGLDSLIGAIDHLKAGRDNVLFVSHRADGSISKPQGDLFERIKKRFDDQGVKRLAFGNPRIDVGFQDIKSENSTRGRSFLFIGLAAFAGSALRAPFPIIVPENGLISLNVPLDPTRLGSNSTRTTHPYYFRRWNQLLRILKVPGTVQNPYWNRTKGEMIVECQDATFLKEVASISLSCAHPAHDRYHGGGKPHCGHCLPCIIRRAAFKRAEEVLGADPTPYRTDDLPAMEFDSNKKTGEQFRGFEFATGMLAENPARAKAYIYKTGPLFEDTDKIDDYADLYVRGMTEVAEFMKAAGVTTYSSKAGNG</sequence>
<proteinExistence type="predicted"/>
<evidence type="ECO:0000313" key="2">
    <source>
        <dbReference type="Proteomes" id="UP000662259"/>
    </source>
</evidence>
<dbReference type="Gene3D" id="3.40.50.620">
    <property type="entry name" value="HUPs"/>
    <property type="match status" value="1"/>
</dbReference>